<evidence type="ECO:0000256" key="2">
    <source>
        <dbReference type="SAM" id="Phobius"/>
    </source>
</evidence>
<keyword evidence="2" id="KW-0812">Transmembrane</keyword>
<keyword evidence="4" id="KW-1185">Reference proteome</keyword>
<keyword evidence="2" id="KW-1133">Transmembrane helix</keyword>
<keyword evidence="2" id="KW-0472">Membrane</keyword>
<dbReference type="STRING" id="98765.A0A2R6NM36"/>
<dbReference type="AlphaFoldDB" id="A0A2R6NM36"/>
<name>A0A2R6NM36_9APHY</name>
<evidence type="ECO:0000313" key="3">
    <source>
        <dbReference type="EMBL" id="PSR73339.1"/>
    </source>
</evidence>
<feature type="region of interest" description="Disordered" evidence="1">
    <location>
        <begin position="1"/>
        <end position="35"/>
    </location>
</feature>
<feature type="compositionally biased region" description="Low complexity" evidence="1">
    <location>
        <begin position="1"/>
        <end position="16"/>
    </location>
</feature>
<organism evidence="3 4">
    <name type="scientific">Hermanssonia centrifuga</name>
    <dbReference type="NCBI Taxonomy" id="98765"/>
    <lineage>
        <taxon>Eukaryota</taxon>
        <taxon>Fungi</taxon>
        <taxon>Dikarya</taxon>
        <taxon>Basidiomycota</taxon>
        <taxon>Agaricomycotina</taxon>
        <taxon>Agaricomycetes</taxon>
        <taxon>Polyporales</taxon>
        <taxon>Meruliaceae</taxon>
        <taxon>Hermanssonia</taxon>
    </lineage>
</organism>
<evidence type="ECO:0000313" key="4">
    <source>
        <dbReference type="Proteomes" id="UP000186601"/>
    </source>
</evidence>
<accession>A0A2R6NM36</accession>
<gene>
    <name evidence="3" type="ORF">PHLCEN_2v10804</name>
</gene>
<dbReference type="Proteomes" id="UP000186601">
    <property type="component" value="Unassembled WGS sequence"/>
</dbReference>
<dbReference type="EMBL" id="MLYV02001082">
    <property type="protein sequence ID" value="PSR73339.1"/>
    <property type="molecule type" value="Genomic_DNA"/>
</dbReference>
<reference evidence="3 4" key="1">
    <citation type="submission" date="2018-02" db="EMBL/GenBank/DDBJ databases">
        <title>Genome sequence of the basidiomycete white-rot fungus Phlebia centrifuga.</title>
        <authorList>
            <person name="Granchi Z."/>
            <person name="Peng M."/>
            <person name="de Vries R.P."/>
            <person name="Hilden K."/>
            <person name="Makela M.R."/>
            <person name="Grigoriev I."/>
            <person name="Riley R."/>
        </authorList>
    </citation>
    <scope>NUCLEOTIDE SEQUENCE [LARGE SCALE GENOMIC DNA]</scope>
    <source>
        <strain evidence="3 4">FBCC195</strain>
    </source>
</reference>
<feature type="transmembrane region" description="Helical" evidence="2">
    <location>
        <begin position="42"/>
        <end position="64"/>
    </location>
</feature>
<protein>
    <submittedName>
        <fullName evidence="3">Uncharacterized protein</fullName>
    </submittedName>
</protein>
<evidence type="ECO:0000256" key="1">
    <source>
        <dbReference type="SAM" id="MobiDB-lite"/>
    </source>
</evidence>
<sequence length="161" mass="16779">MSTSLPSTSLFSSSTPDPKSPLTSSTTLPADGKNARSNVGPIVGGVIGGVGGVAILGAAFLLFLRHRRDSNKIAPSAVHHAVSQEAPWFPPIEKSHMSQTIPTQPQDFSMNLAKLYNPDDPSTFPGVLNTATAFAPPAGNNTLDGSFTVHNDSHYSGAPEL</sequence>
<comment type="caution">
    <text evidence="3">The sequence shown here is derived from an EMBL/GenBank/DDBJ whole genome shotgun (WGS) entry which is preliminary data.</text>
</comment>
<proteinExistence type="predicted"/>